<feature type="compositionally biased region" description="Polar residues" evidence="4">
    <location>
        <begin position="175"/>
        <end position="189"/>
    </location>
</feature>
<feature type="compositionally biased region" description="Basic and acidic residues" evidence="4">
    <location>
        <begin position="363"/>
        <end position="374"/>
    </location>
</feature>
<organism evidence="6">
    <name type="scientific">Graphocephala atropunctata</name>
    <dbReference type="NCBI Taxonomy" id="36148"/>
    <lineage>
        <taxon>Eukaryota</taxon>
        <taxon>Metazoa</taxon>
        <taxon>Ecdysozoa</taxon>
        <taxon>Arthropoda</taxon>
        <taxon>Hexapoda</taxon>
        <taxon>Insecta</taxon>
        <taxon>Pterygota</taxon>
        <taxon>Neoptera</taxon>
        <taxon>Paraneoptera</taxon>
        <taxon>Hemiptera</taxon>
        <taxon>Auchenorrhyncha</taxon>
        <taxon>Membracoidea</taxon>
        <taxon>Cicadellidae</taxon>
        <taxon>Cicadellinae</taxon>
        <taxon>Cicadellini</taxon>
        <taxon>Graphocephala</taxon>
    </lineage>
</organism>
<feature type="compositionally biased region" description="Polar residues" evidence="4">
    <location>
        <begin position="159"/>
        <end position="168"/>
    </location>
</feature>
<evidence type="ECO:0000256" key="2">
    <source>
        <dbReference type="ARBA" id="ARBA00023125"/>
    </source>
</evidence>
<name>A0A1B6MPA7_9HEMI</name>
<dbReference type="PANTHER" id="PTHR19303:SF16">
    <property type="entry name" value="JERKY PROTEIN HOMOLOG-LIKE"/>
    <property type="match status" value="1"/>
</dbReference>
<comment type="subcellular location">
    <subcellularLocation>
        <location evidence="1">Nucleus</location>
    </subcellularLocation>
</comment>
<protein>
    <recommendedName>
        <fullName evidence="5">HTH CENPB-type domain-containing protein</fullName>
    </recommendedName>
</protein>
<feature type="compositionally biased region" description="Polar residues" evidence="4">
    <location>
        <begin position="376"/>
        <end position="397"/>
    </location>
</feature>
<dbReference type="InterPro" id="IPR009057">
    <property type="entry name" value="Homeodomain-like_sf"/>
</dbReference>
<dbReference type="Pfam" id="PF03221">
    <property type="entry name" value="HTH_Tnp_Tc5"/>
    <property type="match status" value="1"/>
</dbReference>
<keyword evidence="3" id="KW-0539">Nucleus</keyword>
<dbReference type="GO" id="GO:0005634">
    <property type="term" value="C:nucleus"/>
    <property type="evidence" value="ECO:0007669"/>
    <property type="project" value="UniProtKB-SubCell"/>
</dbReference>
<dbReference type="InterPro" id="IPR007889">
    <property type="entry name" value="HTH_Psq"/>
</dbReference>
<feature type="region of interest" description="Disordered" evidence="4">
    <location>
        <begin position="354"/>
        <end position="397"/>
    </location>
</feature>
<evidence type="ECO:0000259" key="5">
    <source>
        <dbReference type="PROSITE" id="PS51253"/>
    </source>
</evidence>
<reference evidence="6" key="1">
    <citation type="submission" date="2015-11" db="EMBL/GenBank/DDBJ databases">
        <title>De novo transcriptome assembly of four potential Pierce s Disease insect vectors from Arizona vineyards.</title>
        <authorList>
            <person name="Tassone E.E."/>
        </authorList>
    </citation>
    <scope>NUCLEOTIDE SEQUENCE</scope>
</reference>
<evidence type="ECO:0000256" key="1">
    <source>
        <dbReference type="ARBA" id="ARBA00004123"/>
    </source>
</evidence>
<gene>
    <name evidence="6" type="ORF">g.46916</name>
</gene>
<dbReference type="AlphaFoldDB" id="A0A1B6MPA7"/>
<evidence type="ECO:0000256" key="3">
    <source>
        <dbReference type="ARBA" id="ARBA00023242"/>
    </source>
</evidence>
<dbReference type="InterPro" id="IPR006600">
    <property type="entry name" value="HTH_CenpB_DNA-bd_dom"/>
</dbReference>
<dbReference type="InterPro" id="IPR013087">
    <property type="entry name" value="Znf_C2H2_type"/>
</dbReference>
<evidence type="ECO:0000256" key="4">
    <source>
        <dbReference type="SAM" id="MobiDB-lite"/>
    </source>
</evidence>
<evidence type="ECO:0000313" key="6">
    <source>
        <dbReference type="EMBL" id="JAT37709.1"/>
    </source>
</evidence>
<dbReference type="SMART" id="SM00674">
    <property type="entry name" value="CENPB"/>
    <property type="match status" value="1"/>
</dbReference>
<proteinExistence type="predicted"/>
<dbReference type="GO" id="GO:0003677">
    <property type="term" value="F:DNA binding"/>
    <property type="evidence" value="ECO:0007669"/>
    <property type="project" value="UniProtKB-KW"/>
</dbReference>
<feature type="region of interest" description="Disordered" evidence="4">
    <location>
        <begin position="158"/>
        <end position="189"/>
    </location>
</feature>
<accession>A0A1B6MPA7</accession>
<dbReference type="EMBL" id="GEBQ01002268">
    <property type="protein sequence ID" value="JAT37709.1"/>
    <property type="molecule type" value="Transcribed_RNA"/>
</dbReference>
<dbReference type="Gene3D" id="1.10.10.60">
    <property type="entry name" value="Homeodomain-like"/>
    <property type="match status" value="2"/>
</dbReference>
<dbReference type="PROSITE" id="PS00028">
    <property type="entry name" value="ZINC_FINGER_C2H2_1"/>
    <property type="match status" value="1"/>
</dbReference>
<dbReference type="PANTHER" id="PTHR19303">
    <property type="entry name" value="TRANSPOSON"/>
    <property type="match status" value="1"/>
</dbReference>
<dbReference type="PROSITE" id="PS51253">
    <property type="entry name" value="HTH_CENPB"/>
    <property type="match status" value="1"/>
</dbReference>
<dbReference type="Pfam" id="PF04218">
    <property type="entry name" value="CENP-B_N"/>
    <property type="match status" value="1"/>
</dbReference>
<dbReference type="InterPro" id="IPR050863">
    <property type="entry name" value="CenT-Element_Derived"/>
</dbReference>
<dbReference type="SUPFAM" id="SSF46689">
    <property type="entry name" value="Homeodomain-like"/>
    <property type="match status" value="2"/>
</dbReference>
<sequence length="548" mass="61766">MSHQKRKRVVPTIQQKIDMIKQLDEGVSVRELALKYNIGCTTVHDVKKNRDKLLKFSIAASDSIFGIQHRRTMKKSPYELLHKAMLQWFNCERAEGRPVTGPMCVKQAKYLFETLGMKGNFDASSGWLARFKDRHGIRTVGDSMDCLWTRSKTEKELQFNESNKVDNSQLEEHSLNGSRESLQNKSTVGLTDEATEDDKILKSSVQNENAQGAFSQLASTNRKEKDIEENVVYDQSNNDIKNYINVIDLNSVVKKLEAISEKLATSDSYDQFGTYITCLLRRLPQDKALMLKQNIVNDVLDAIIVHERGLDENSLNNTDFDNSLINETSGVKRQKHSFTFVSCNTSEASNLPVPVKKKQLGRHPKECSSSKKSLEPPTSQLLPDNISPSTGRPASHTDISQEMLRSDNPNNVHFQTNKRLKARKTRKKQQTNAIKNSVSIASDMEDCTSDREAMSFAGDVSIDFEEGKELRELKEDEAVFEAIFCEDNVFVQVKEEPPEPDLDPTGQSLQCEVCGVFCTSNTDVVLHFSQVHPGCVPTCRPQFEGCPT</sequence>
<feature type="domain" description="HTH CENPB-type" evidence="5">
    <location>
        <begin position="69"/>
        <end position="141"/>
    </location>
</feature>
<keyword evidence="2" id="KW-0238">DNA-binding</keyword>